<protein>
    <recommendedName>
        <fullName evidence="5 10">N-(5'-phosphoribosyl)anthranilate isomerase</fullName>
        <shortName evidence="10">PRAI</shortName>
        <ecNumber evidence="4 10">5.3.1.24</ecNumber>
    </recommendedName>
</protein>
<dbReference type="CDD" id="cd00405">
    <property type="entry name" value="PRAI"/>
    <property type="match status" value="1"/>
</dbReference>
<feature type="domain" description="N-(5'phosphoribosyl) anthranilate isomerase (PRAI)" evidence="11">
    <location>
        <begin position="4"/>
        <end position="213"/>
    </location>
</feature>
<dbReference type="UniPathway" id="UPA00035">
    <property type="reaction ID" value="UER00042"/>
</dbReference>
<sequence>MFRIKICGITTRQDASVVVEAGADALGFNFYPRSPRYIPPREASQIAKSLPRGVAKVGVFVNSPVGEIREIAFRVTLDWIQLHGDETPDILRQLRPLVCIKAFRVDEETGLGPVKQFLEACVKQDVMPRAILLDSRKDDAYGGTGSTFDWKLAKEYAKLVSNPPPLILSGGLTPENVEEAILTVNPAAVDVASGVEESPGKKSAEKVLRFVQQAKAAWQKLAS</sequence>
<reference evidence="12 13" key="1">
    <citation type="journal article" name="Front. Microbiol.">
        <title>Sugar Metabolism of the First Thermophilic Planctomycete Thermogutta terrifontis: Comparative Genomic and Transcriptomic Approaches.</title>
        <authorList>
            <person name="Elcheninov A.G."/>
            <person name="Menzel P."/>
            <person name="Gudbergsdottir S.R."/>
            <person name="Slesarev A.I."/>
            <person name="Kadnikov V.V."/>
            <person name="Krogh A."/>
            <person name="Bonch-Osmolovskaya E.A."/>
            <person name="Peng X."/>
            <person name="Kublanov I.V."/>
        </authorList>
    </citation>
    <scope>NUCLEOTIDE SEQUENCE [LARGE SCALE GENOMIC DNA]</scope>
    <source>
        <strain evidence="12 13">R1</strain>
    </source>
</reference>
<dbReference type="Gene3D" id="3.20.20.70">
    <property type="entry name" value="Aldolase class I"/>
    <property type="match status" value="1"/>
</dbReference>
<evidence type="ECO:0000256" key="1">
    <source>
        <dbReference type="ARBA" id="ARBA00001164"/>
    </source>
</evidence>
<comment type="similarity">
    <text evidence="3 10">Belongs to the TrpF family.</text>
</comment>
<evidence type="ECO:0000256" key="4">
    <source>
        <dbReference type="ARBA" id="ARBA00012572"/>
    </source>
</evidence>
<keyword evidence="13" id="KW-1185">Reference proteome</keyword>
<dbReference type="PANTHER" id="PTHR42894:SF1">
    <property type="entry name" value="N-(5'-PHOSPHORIBOSYL)ANTHRANILATE ISOMERASE"/>
    <property type="match status" value="1"/>
</dbReference>
<dbReference type="GO" id="GO:0000162">
    <property type="term" value="P:L-tryptophan biosynthetic process"/>
    <property type="evidence" value="ECO:0007669"/>
    <property type="project" value="UniProtKB-UniRule"/>
</dbReference>
<dbReference type="InterPro" id="IPR044643">
    <property type="entry name" value="TrpF_fam"/>
</dbReference>
<evidence type="ECO:0000256" key="8">
    <source>
        <dbReference type="ARBA" id="ARBA00023141"/>
    </source>
</evidence>
<dbReference type="AlphaFoldDB" id="A0A286RHC2"/>
<proteinExistence type="inferred from homology"/>
<dbReference type="EC" id="5.3.1.24" evidence="4 10"/>
<dbReference type="SUPFAM" id="SSF51366">
    <property type="entry name" value="Ribulose-phoshate binding barrel"/>
    <property type="match status" value="1"/>
</dbReference>
<evidence type="ECO:0000256" key="9">
    <source>
        <dbReference type="ARBA" id="ARBA00023235"/>
    </source>
</evidence>
<dbReference type="KEGG" id="ttf:THTE_2773"/>
<evidence type="ECO:0000256" key="5">
    <source>
        <dbReference type="ARBA" id="ARBA00022272"/>
    </source>
</evidence>
<keyword evidence="6 10" id="KW-0028">Amino-acid biosynthesis</keyword>
<keyword evidence="9 10" id="KW-0413">Isomerase</keyword>
<dbReference type="FunFam" id="3.20.20.70:FF:000075">
    <property type="entry name" value="Tryptophan biosynthesis protein TRP1"/>
    <property type="match status" value="1"/>
</dbReference>
<evidence type="ECO:0000313" key="12">
    <source>
        <dbReference type="EMBL" id="ASV75375.1"/>
    </source>
</evidence>
<dbReference type="Pfam" id="PF00697">
    <property type="entry name" value="PRAI"/>
    <property type="match status" value="1"/>
</dbReference>
<comment type="pathway">
    <text evidence="2 10">Amino-acid biosynthesis; L-tryptophan biosynthesis; L-tryptophan from chorismate: step 3/5.</text>
</comment>
<evidence type="ECO:0000313" key="13">
    <source>
        <dbReference type="Proteomes" id="UP000215086"/>
    </source>
</evidence>
<dbReference type="InterPro" id="IPR001240">
    <property type="entry name" value="PRAI_dom"/>
</dbReference>
<name>A0A286RHC2_9BACT</name>
<dbReference type="RefSeq" id="WP_095415457.1">
    <property type="nucleotide sequence ID" value="NZ_CP018477.1"/>
</dbReference>
<dbReference type="OrthoDB" id="9786954at2"/>
<dbReference type="InterPro" id="IPR013785">
    <property type="entry name" value="Aldolase_TIM"/>
</dbReference>
<dbReference type="EMBL" id="CP018477">
    <property type="protein sequence ID" value="ASV75375.1"/>
    <property type="molecule type" value="Genomic_DNA"/>
</dbReference>
<dbReference type="Proteomes" id="UP000215086">
    <property type="component" value="Chromosome"/>
</dbReference>
<comment type="catalytic activity">
    <reaction evidence="1 10">
        <text>N-(5-phospho-beta-D-ribosyl)anthranilate = 1-(2-carboxyphenylamino)-1-deoxy-D-ribulose 5-phosphate</text>
        <dbReference type="Rhea" id="RHEA:21540"/>
        <dbReference type="ChEBI" id="CHEBI:18277"/>
        <dbReference type="ChEBI" id="CHEBI:58613"/>
        <dbReference type="EC" id="5.3.1.24"/>
    </reaction>
</comment>
<dbReference type="InterPro" id="IPR011060">
    <property type="entry name" value="RibuloseP-bd_barrel"/>
</dbReference>
<dbReference type="PANTHER" id="PTHR42894">
    <property type="entry name" value="N-(5'-PHOSPHORIBOSYL)ANTHRANILATE ISOMERASE"/>
    <property type="match status" value="1"/>
</dbReference>
<dbReference type="HAMAP" id="MF_00135">
    <property type="entry name" value="PRAI"/>
    <property type="match status" value="1"/>
</dbReference>
<evidence type="ECO:0000256" key="7">
    <source>
        <dbReference type="ARBA" id="ARBA00022822"/>
    </source>
</evidence>
<dbReference type="NCBIfam" id="NF002298">
    <property type="entry name" value="PRK01222.1-4"/>
    <property type="match status" value="1"/>
</dbReference>
<keyword evidence="8 10" id="KW-0057">Aromatic amino acid biosynthesis</keyword>
<gene>
    <name evidence="10" type="primary">trpF</name>
    <name evidence="12" type="ORF">THTE_2773</name>
</gene>
<organism evidence="12 13">
    <name type="scientific">Thermogutta terrifontis</name>
    <dbReference type="NCBI Taxonomy" id="1331910"/>
    <lineage>
        <taxon>Bacteria</taxon>
        <taxon>Pseudomonadati</taxon>
        <taxon>Planctomycetota</taxon>
        <taxon>Planctomycetia</taxon>
        <taxon>Pirellulales</taxon>
        <taxon>Thermoguttaceae</taxon>
        <taxon>Thermogutta</taxon>
    </lineage>
</organism>
<dbReference type="GO" id="GO:0004640">
    <property type="term" value="F:phosphoribosylanthranilate isomerase activity"/>
    <property type="evidence" value="ECO:0007669"/>
    <property type="project" value="UniProtKB-UniRule"/>
</dbReference>
<evidence type="ECO:0000256" key="6">
    <source>
        <dbReference type="ARBA" id="ARBA00022605"/>
    </source>
</evidence>
<evidence type="ECO:0000256" key="10">
    <source>
        <dbReference type="HAMAP-Rule" id="MF_00135"/>
    </source>
</evidence>
<accession>A0A286RHC2</accession>
<keyword evidence="7 10" id="KW-0822">Tryptophan biosynthesis</keyword>
<evidence type="ECO:0000259" key="11">
    <source>
        <dbReference type="Pfam" id="PF00697"/>
    </source>
</evidence>
<evidence type="ECO:0000256" key="2">
    <source>
        <dbReference type="ARBA" id="ARBA00004664"/>
    </source>
</evidence>
<evidence type="ECO:0000256" key="3">
    <source>
        <dbReference type="ARBA" id="ARBA00007571"/>
    </source>
</evidence>